<dbReference type="EMBL" id="CP025334">
    <property type="protein sequence ID" value="AZT95805.1"/>
    <property type="molecule type" value="Genomic_DNA"/>
</dbReference>
<reference evidence="3 15" key="2">
    <citation type="submission" date="2017-12" db="EMBL/GenBank/DDBJ databases">
        <authorList>
            <person name="Levesque S."/>
        </authorList>
    </citation>
    <scope>NUCLEOTIDE SEQUENCE [LARGE SCALE GENOMIC DNA]</scope>
    <source>
        <strain evidence="3 15">SMQ-1420</strain>
    </source>
</reference>
<dbReference type="EMBL" id="NRGQ01000046">
    <property type="protein sequence ID" value="PCC41247.1"/>
    <property type="molecule type" value="Genomic_DNA"/>
</dbReference>
<dbReference type="PROSITE" id="PS50994">
    <property type="entry name" value="INTEGRASE"/>
    <property type="match status" value="1"/>
</dbReference>
<evidence type="ECO:0000313" key="14">
    <source>
        <dbReference type="Proteomes" id="UP000218620"/>
    </source>
</evidence>
<dbReference type="EMBL" id="NRGX01000001">
    <property type="protein sequence ID" value="PCC19215.1"/>
    <property type="molecule type" value="Genomic_DNA"/>
</dbReference>
<dbReference type="GO" id="GO:0004803">
    <property type="term" value="F:transposase activity"/>
    <property type="evidence" value="ECO:0007669"/>
    <property type="project" value="InterPro"/>
</dbReference>
<dbReference type="Proteomes" id="UP000217881">
    <property type="component" value="Unassembled WGS sequence"/>
</dbReference>
<dbReference type="InterPro" id="IPR001584">
    <property type="entry name" value="Integrase_cat-core"/>
</dbReference>
<evidence type="ECO:0000313" key="16">
    <source>
        <dbReference type="Proteomes" id="UP000297736"/>
    </source>
</evidence>
<dbReference type="EMBL" id="RHFF01000025">
    <property type="protein sequence ID" value="TGD36713.1"/>
    <property type="molecule type" value="Genomic_DNA"/>
</dbReference>
<evidence type="ECO:0000313" key="6">
    <source>
        <dbReference type="EMBL" id="PCC19215.1"/>
    </source>
</evidence>
<reference evidence="11 12" key="1">
    <citation type="journal article" date="2017" name="Elife">
        <title>Extensive horizontal gene transfer in cheese-associated bacteria.</title>
        <authorList>
            <person name="Bonham K.S."/>
            <person name="Wolfe B.E."/>
            <person name="Dutton R.J."/>
        </authorList>
    </citation>
    <scope>NUCLEOTIDE SEQUENCE [LARGE SCALE GENOMIC DNA]</scope>
    <source>
        <strain evidence="9 12">738_8</strain>
        <strain evidence="8 11">947_7</strain>
        <strain evidence="7 14">962_8</strain>
        <strain evidence="5 13">JB5</strain>
    </source>
</reference>
<evidence type="ECO:0000313" key="10">
    <source>
        <dbReference type="EMBL" id="TGD36713.1"/>
    </source>
</evidence>
<dbReference type="Pfam" id="PF01527">
    <property type="entry name" value="HTH_Tnp_1"/>
    <property type="match status" value="1"/>
</dbReference>
<evidence type="ECO:0000313" key="8">
    <source>
        <dbReference type="EMBL" id="PCC45012.1"/>
    </source>
</evidence>
<gene>
    <name evidence="9" type="ORF">CIK59_18690</name>
    <name evidence="8" type="ORF">CIK64_18010</name>
    <name evidence="7" type="ORF">CIK65_18635</name>
    <name evidence="5" type="ORF">CIK79_12615</name>
    <name evidence="6" type="ORF">CIK79_13505</name>
    <name evidence="3" type="ORF">CXR27_01380</name>
    <name evidence="4" type="ORF">CXR27_10030</name>
    <name evidence="10" type="ORF">EB834_18655</name>
</gene>
<dbReference type="InterPro" id="IPR012337">
    <property type="entry name" value="RNaseH-like_sf"/>
</dbReference>
<dbReference type="InterPro" id="IPR048020">
    <property type="entry name" value="Transpos_IS3"/>
</dbReference>
<evidence type="ECO:0000313" key="11">
    <source>
        <dbReference type="Proteomes" id="UP000217564"/>
    </source>
</evidence>
<name>A0A2A3X5T8_BREAU</name>
<dbReference type="Gene3D" id="3.30.420.10">
    <property type="entry name" value="Ribonuclease H-like superfamily/Ribonuclease H"/>
    <property type="match status" value="1"/>
</dbReference>
<dbReference type="GO" id="GO:0015074">
    <property type="term" value="P:DNA integration"/>
    <property type="evidence" value="ECO:0007669"/>
    <property type="project" value="InterPro"/>
</dbReference>
<evidence type="ECO:0000313" key="15">
    <source>
        <dbReference type="Proteomes" id="UP000282731"/>
    </source>
</evidence>
<dbReference type="InterPro" id="IPR009057">
    <property type="entry name" value="Homeodomain-like_sf"/>
</dbReference>
<organism evidence="5 13">
    <name type="scientific">Brevibacterium aurantiacum</name>
    <dbReference type="NCBI Taxonomy" id="273384"/>
    <lineage>
        <taxon>Bacteria</taxon>
        <taxon>Bacillati</taxon>
        <taxon>Actinomycetota</taxon>
        <taxon>Actinomycetes</taxon>
        <taxon>Micrococcales</taxon>
        <taxon>Brevibacteriaceae</taxon>
        <taxon>Brevibacterium</taxon>
    </lineage>
</organism>
<dbReference type="SUPFAM" id="SSF46689">
    <property type="entry name" value="Homeodomain-like"/>
    <property type="match status" value="1"/>
</dbReference>
<dbReference type="NCBIfam" id="NF033516">
    <property type="entry name" value="transpos_IS3"/>
    <property type="match status" value="1"/>
</dbReference>
<dbReference type="Proteomes" id="UP000217564">
    <property type="component" value="Unassembled WGS sequence"/>
</dbReference>
<evidence type="ECO:0000313" key="5">
    <source>
        <dbReference type="EMBL" id="PCC19066.1"/>
    </source>
</evidence>
<dbReference type="InterPro" id="IPR002514">
    <property type="entry name" value="Transposase_8"/>
</dbReference>
<dbReference type="AlphaFoldDB" id="A0A2A3X5T8"/>
<dbReference type="Pfam" id="PF13683">
    <property type="entry name" value="rve_3"/>
    <property type="match status" value="1"/>
</dbReference>
<keyword evidence="1" id="KW-0175">Coiled coil</keyword>
<protein>
    <submittedName>
        <fullName evidence="5">IS3 family transposase</fullName>
    </submittedName>
</protein>
<dbReference type="EMBL" id="CP025334">
    <property type="protein sequence ID" value="AZT97292.1"/>
    <property type="molecule type" value="Genomic_DNA"/>
</dbReference>
<reference evidence="10 16" key="3">
    <citation type="submission" date="2018-10" db="EMBL/GenBank/DDBJ databases">
        <title>Brevibacterium genomes from Austrain hard cheese rinds.</title>
        <authorList>
            <person name="Anast J.M."/>
            <person name="Dzieciol M."/>
            <person name="Schultz D.L."/>
            <person name="Mann E."/>
            <person name="Wagner M."/>
            <person name="Schmitz-Esser S."/>
        </authorList>
    </citation>
    <scope>NUCLEOTIDE SEQUENCE [LARGE SCALE GENOMIC DNA]</scope>
    <source>
        <strain evidence="10 16">L261</strain>
    </source>
</reference>
<dbReference type="Proteomes" id="UP000218620">
    <property type="component" value="Unassembled WGS sequence"/>
</dbReference>
<evidence type="ECO:0000313" key="3">
    <source>
        <dbReference type="EMBL" id="AZT95805.1"/>
    </source>
</evidence>
<dbReference type="PANTHER" id="PTHR47515">
    <property type="entry name" value="LOW CALCIUM RESPONSE LOCUS PROTEIN T"/>
    <property type="match status" value="1"/>
</dbReference>
<accession>A0A2A3X5T8</accession>
<feature type="domain" description="Integrase catalytic" evidence="2">
    <location>
        <begin position="212"/>
        <end position="374"/>
    </location>
</feature>
<reference evidence="3 15" key="4">
    <citation type="submission" date="2019-01" db="EMBL/GenBank/DDBJ databases">
        <title>Comparative genomic analysis of Brevibacterium aurantiacum sheds light on its evolution and its adaptation to smear-ripened cheeses.</title>
        <authorList>
            <person name="Moineau S."/>
        </authorList>
    </citation>
    <scope>NUCLEOTIDE SEQUENCE [LARGE SCALE GENOMIC DNA]</scope>
    <source>
        <strain evidence="3 15">SMQ-1420</strain>
    </source>
</reference>
<evidence type="ECO:0000256" key="1">
    <source>
        <dbReference type="SAM" id="Coils"/>
    </source>
</evidence>
<dbReference type="GO" id="GO:0003677">
    <property type="term" value="F:DNA binding"/>
    <property type="evidence" value="ECO:0007669"/>
    <property type="project" value="InterPro"/>
</dbReference>
<dbReference type="EMBL" id="NRHA01000043">
    <property type="protein sequence ID" value="PCC52051.1"/>
    <property type="molecule type" value="Genomic_DNA"/>
</dbReference>
<evidence type="ECO:0000259" key="2">
    <source>
        <dbReference type="PROSITE" id="PS50994"/>
    </source>
</evidence>
<dbReference type="InterPro" id="IPR036397">
    <property type="entry name" value="RNaseH_sf"/>
</dbReference>
<dbReference type="Proteomes" id="UP000297736">
    <property type="component" value="Unassembled WGS sequence"/>
</dbReference>
<dbReference type="GO" id="GO:0006313">
    <property type="term" value="P:DNA transposition"/>
    <property type="evidence" value="ECO:0007669"/>
    <property type="project" value="InterPro"/>
</dbReference>
<evidence type="ECO:0000313" key="13">
    <source>
        <dbReference type="Proteomes" id="UP000218377"/>
    </source>
</evidence>
<sequence length="382" mass="43488">MARRHTPDQVIAKVRQGQKMLNEGRPMIEVIKELQITEATWYRWLQQYGSEKNATQTKAVKDLEKENARLKKLVAEKELAIDILNEVAPGKILSPEPRRRAVRMAQEKFGASERFACKVLGQNRSALRKGQPEVSLEEAQLRSDLRTIAGKYPAWGWRKARWHLLRQTAWVGVALNKKRVRRLWRVEGLTCKPKARKKRRTGPDAGAQKRLRAEYPMHVVSFDFQSDVTSCGRHIRFFNVIDEYTRTALAIIPRRSFTATDVVAALENIIAETGVVPTYVRSDNGPEFTAAALIGWCATAGVETAFIDPGSPWQNGFAESFNAQFRREQLTGEIMDTMAEAKYLADEWKGIYNHERPHGSLDGLTPSRCWERWSAENQLAIA</sequence>
<dbReference type="Proteomes" id="UP000218377">
    <property type="component" value="Unassembled WGS sequence"/>
</dbReference>
<evidence type="ECO:0000313" key="4">
    <source>
        <dbReference type="EMBL" id="AZT97292.1"/>
    </source>
</evidence>
<evidence type="ECO:0000313" key="9">
    <source>
        <dbReference type="EMBL" id="PCC52051.1"/>
    </source>
</evidence>
<proteinExistence type="predicted"/>
<dbReference type="Gene3D" id="1.10.10.60">
    <property type="entry name" value="Homeodomain-like"/>
    <property type="match status" value="1"/>
</dbReference>
<dbReference type="SUPFAM" id="SSF53098">
    <property type="entry name" value="Ribonuclease H-like"/>
    <property type="match status" value="1"/>
</dbReference>
<dbReference type="EMBL" id="NRGP01000034">
    <property type="protein sequence ID" value="PCC45012.1"/>
    <property type="molecule type" value="Genomic_DNA"/>
</dbReference>
<dbReference type="RefSeq" id="WP_096147173.1">
    <property type="nucleotide sequence ID" value="NZ_BJME01000034.1"/>
</dbReference>
<dbReference type="PANTHER" id="PTHR47515:SF2">
    <property type="entry name" value="INTEGRASE CORE DOMAIN PROTEIN"/>
    <property type="match status" value="1"/>
</dbReference>
<evidence type="ECO:0000313" key="7">
    <source>
        <dbReference type="EMBL" id="PCC41247.1"/>
    </source>
</evidence>
<dbReference type="Proteomes" id="UP000282731">
    <property type="component" value="Chromosome"/>
</dbReference>
<feature type="coiled-coil region" evidence="1">
    <location>
        <begin position="53"/>
        <end position="80"/>
    </location>
</feature>
<dbReference type="EMBL" id="NRGX01000001">
    <property type="protein sequence ID" value="PCC19066.1"/>
    <property type="molecule type" value="Genomic_DNA"/>
</dbReference>
<evidence type="ECO:0000313" key="12">
    <source>
        <dbReference type="Proteomes" id="UP000217881"/>
    </source>
</evidence>